<feature type="compositionally biased region" description="Pro residues" evidence="1">
    <location>
        <begin position="103"/>
        <end position="115"/>
    </location>
</feature>
<gene>
    <name evidence="3" type="primary">SPG21</name>
</gene>
<keyword evidence="2" id="KW-1185">Reference proteome</keyword>
<dbReference type="GeneID" id="110206292"/>
<sequence length="252" mass="26825">MRLNPAGGSGALRCSRVAADPELAGLSLAHAAGPQRRGAPGASRRYFRSYGDCGRPALTSASRDVAARQGHAPRHRPRKRRGPAAGDGWVRSGARPGPARLRAPPPKAAPPPPALPVGSASGTDAETDPRPGPPAARHEKPGPGREVGAGLRQVLIILKSLQMPSIVKGVNSCFSKSWERLKSLLIITGSGVQFPLKRPQKYQMSPHISSSCKWNCRCVFPADFGIDWMGLQSYSSSSFWGFFGRLFGAEVC</sequence>
<dbReference type="Proteomes" id="UP000515140">
    <property type="component" value="Unplaced"/>
</dbReference>
<evidence type="ECO:0000256" key="1">
    <source>
        <dbReference type="SAM" id="MobiDB-lite"/>
    </source>
</evidence>
<proteinExistence type="predicted"/>
<dbReference type="RefSeq" id="XP_020839242.1">
    <property type="nucleotide sequence ID" value="XM_020983583.1"/>
</dbReference>
<accession>A0A6P5K2M4</accession>
<feature type="compositionally biased region" description="Low complexity" evidence="1">
    <location>
        <begin position="91"/>
        <end position="102"/>
    </location>
</feature>
<feature type="compositionally biased region" description="Basic residues" evidence="1">
    <location>
        <begin position="71"/>
        <end position="82"/>
    </location>
</feature>
<dbReference type="AlphaFoldDB" id="A0A6P5K2M4"/>
<evidence type="ECO:0000313" key="3">
    <source>
        <dbReference type="RefSeq" id="XP_020839242.1"/>
    </source>
</evidence>
<feature type="compositionally biased region" description="Low complexity" evidence="1">
    <location>
        <begin position="32"/>
        <end position="44"/>
    </location>
</feature>
<name>A0A6P5K2M4_PHACI</name>
<organism evidence="2 3">
    <name type="scientific">Phascolarctos cinereus</name>
    <name type="common">Koala</name>
    <dbReference type="NCBI Taxonomy" id="38626"/>
    <lineage>
        <taxon>Eukaryota</taxon>
        <taxon>Metazoa</taxon>
        <taxon>Chordata</taxon>
        <taxon>Craniata</taxon>
        <taxon>Vertebrata</taxon>
        <taxon>Euteleostomi</taxon>
        <taxon>Mammalia</taxon>
        <taxon>Metatheria</taxon>
        <taxon>Diprotodontia</taxon>
        <taxon>Phascolarctidae</taxon>
        <taxon>Phascolarctos</taxon>
    </lineage>
</organism>
<reference evidence="3" key="1">
    <citation type="submission" date="2025-08" db="UniProtKB">
        <authorList>
            <consortium name="RefSeq"/>
        </authorList>
    </citation>
    <scope>IDENTIFICATION</scope>
    <source>
        <tissue evidence="3">Spleen</tissue>
    </source>
</reference>
<feature type="region of interest" description="Disordered" evidence="1">
    <location>
        <begin position="32"/>
        <end position="146"/>
    </location>
</feature>
<dbReference type="CTD" id="51324"/>
<protein>
    <submittedName>
        <fullName evidence="3">Maspardin isoform X3</fullName>
    </submittedName>
</protein>
<evidence type="ECO:0000313" key="2">
    <source>
        <dbReference type="Proteomes" id="UP000515140"/>
    </source>
</evidence>